<feature type="chain" id="PRO_5024283175" evidence="1">
    <location>
        <begin position="24"/>
        <end position="317"/>
    </location>
</feature>
<dbReference type="Proteomes" id="UP000046395">
    <property type="component" value="Unassembled WGS sequence"/>
</dbReference>
<dbReference type="Gene3D" id="3.90.79.10">
    <property type="entry name" value="Nucleoside Triphosphate Pyrophosphohydrolase"/>
    <property type="match status" value="1"/>
</dbReference>
<protein>
    <submittedName>
        <fullName evidence="3">ADP-ribose pyrophosphatase, mitochondrial</fullName>
    </submittedName>
</protein>
<dbReference type="InterPro" id="IPR039989">
    <property type="entry name" value="NUDT9"/>
</dbReference>
<dbReference type="AlphaFoldDB" id="A0A5S6R237"/>
<dbReference type="WBParaSite" id="TMUE_3000013711.1">
    <property type="protein sequence ID" value="TMUE_3000013711.1"/>
    <property type="gene ID" value="WBGene00291720"/>
</dbReference>
<dbReference type="InterPro" id="IPR015797">
    <property type="entry name" value="NUDIX_hydrolase-like_dom_sf"/>
</dbReference>
<evidence type="ECO:0000256" key="1">
    <source>
        <dbReference type="SAM" id="SignalP"/>
    </source>
</evidence>
<keyword evidence="1" id="KW-0732">Signal</keyword>
<accession>A0A5S6R237</accession>
<name>A0A5S6R237_TRIMR</name>
<dbReference type="PANTHER" id="PTHR13030:SF8">
    <property type="entry name" value="ADP-RIBOSE PYROPHOSPHATASE, MITOCHONDRIAL"/>
    <property type="match status" value="1"/>
</dbReference>
<dbReference type="GO" id="GO:0047631">
    <property type="term" value="F:ADP-ribose diphosphatase activity"/>
    <property type="evidence" value="ECO:0007669"/>
    <property type="project" value="InterPro"/>
</dbReference>
<dbReference type="SUPFAM" id="SSF55811">
    <property type="entry name" value="Nudix"/>
    <property type="match status" value="1"/>
</dbReference>
<keyword evidence="2" id="KW-1185">Reference proteome</keyword>
<reference evidence="3" key="1">
    <citation type="submission" date="2019-12" db="UniProtKB">
        <authorList>
            <consortium name="WormBaseParasite"/>
        </authorList>
    </citation>
    <scope>IDENTIFICATION</scope>
</reference>
<evidence type="ECO:0000313" key="2">
    <source>
        <dbReference type="Proteomes" id="UP000046395"/>
    </source>
</evidence>
<dbReference type="PANTHER" id="PTHR13030">
    <property type="entry name" value="NUDIX HYDROLASE"/>
    <property type="match status" value="1"/>
</dbReference>
<dbReference type="Pfam" id="PF25969">
    <property type="entry name" value="NUDT9_N"/>
    <property type="match status" value="1"/>
</dbReference>
<sequence>MLTQLKSIIIFVCLGLLLHGVQCEIYKRFYPETNVERIFVEKKNIPWSKPNENYNPPTFTSPCEDECDPLNTTDLIFNAVDNGTDRRSIVKKYKVMDGVPLNPRGRTGVAGRGSLQRWGPNHLVMLIITKGSTLSTALVSNTNGTQKLTAFPAEFVKGPTNGIIPPNLLRLLKEDLGRSYHAEIVDEIIKESMKKCAVHFRGYFPDERNTDNAWTELTMIEIQDEKVMHLGNLKFDDPSGPLIWRTFPEGVLKTTIKSLLERSKLTIQEKAKCGLKTAVWSMKSQGISWLAEIISDVLSHSVTITGIAMTVQDMMVG</sequence>
<evidence type="ECO:0000313" key="3">
    <source>
        <dbReference type="WBParaSite" id="TMUE_3000013711.1"/>
    </source>
</evidence>
<feature type="signal peptide" evidence="1">
    <location>
        <begin position="1"/>
        <end position="23"/>
    </location>
</feature>
<proteinExistence type="predicted"/>
<organism evidence="2 3">
    <name type="scientific">Trichuris muris</name>
    <name type="common">Mouse whipworm</name>
    <dbReference type="NCBI Taxonomy" id="70415"/>
    <lineage>
        <taxon>Eukaryota</taxon>
        <taxon>Metazoa</taxon>
        <taxon>Ecdysozoa</taxon>
        <taxon>Nematoda</taxon>
        <taxon>Enoplea</taxon>
        <taxon>Dorylaimia</taxon>
        <taxon>Trichinellida</taxon>
        <taxon>Trichuridae</taxon>
        <taxon>Trichuris</taxon>
    </lineage>
</organism>